<dbReference type="EMBL" id="CP051774">
    <property type="protein sequence ID" value="QJE94470.1"/>
    <property type="molecule type" value="Genomic_DNA"/>
</dbReference>
<evidence type="ECO:0000313" key="2">
    <source>
        <dbReference type="Proteomes" id="UP000501812"/>
    </source>
</evidence>
<dbReference type="KEGG" id="luo:HHL09_01255"/>
<accession>A0A858RDS3</accession>
<name>A0A858RDS3_9BACT</name>
<sequence length="174" mass="18994">MSEMTSAWYLGRSVVDAIDPDLQGWVDDLSVIPVSDHYLEWAKAKGLTAEQHGPAVDADGDGESNQVEYALGSDPLDATSKPPVITIQPSLSGNLGGRSVMVPFLPPHVSGKLESSVDLVSWQDYPATLRHFRIIPGVLWPGQITDTQTHQAIPLGPLDTAYYRIQFEDIVLEE</sequence>
<dbReference type="Proteomes" id="UP000501812">
    <property type="component" value="Chromosome"/>
</dbReference>
<proteinExistence type="predicted"/>
<evidence type="ECO:0000313" key="1">
    <source>
        <dbReference type="EMBL" id="QJE94470.1"/>
    </source>
</evidence>
<dbReference type="RefSeq" id="WP_169452691.1">
    <property type="nucleotide sequence ID" value="NZ_CP051774.1"/>
</dbReference>
<dbReference type="AlphaFoldDB" id="A0A858RDS3"/>
<keyword evidence="2" id="KW-1185">Reference proteome</keyword>
<gene>
    <name evidence="1" type="ORF">HHL09_01255</name>
</gene>
<organism evidence="1 2">
    <name type="scientific">Luteolibacter luteus</name>
    <dbReference type="NCBI Taxonomy" id="2728835"/>
    <lineage>
        <taxon>Bacteria</taxon>
        <taxon>Pseudomonadati</taxon>
        <taxon>Verrucomicrobiota</taxon>
        <taxon>Verrucomicrobiia</taxon>
        <taxon>Verrucomicrobiales</taxon>
        <taxon>Verrucomicrobiaceae</taxon>
        <taxon>Luteolibacter</taxon>
    </lineage>
</organism>
<reference evidence="1 2" key="1">
    <citation type="submission" date="2020-04" db="EMBL/GenBank/DDBJ databases">
        <title>Luteolibacter sp. G-1-1-1 isolated from soil.</title>
        <authorList>
            <person name="Dahal R.H."/>
        </authorList>
    </citation>
    <scope>NUCLEOTIDE SEQUENCE [LARGE SCALE GENOMIC DNA]</scope>
    <source>
        <strain evidence="1 2">G-1-1-1</strain>
    </source>
</reference>
<protein>
    <submittedName>
        <fullName evidence="1">Uncharacterized protein</fullName>
    </submittedName>
</protein>